<dbReference type="NCBIfam" id="TIGR01730">
    <property type="entry name" value="RND_mfp"/>
    <property type="match status" value="1"/>
</dbReference>
<evidence type="ECO:0000259" key="4">
    <source>
        <dbReference type="Pfam" id="PF25954"/>
    </source>
</evidence>
<dbReference type="Gene3D" id="2.40.30.170">
    <property type="match status" value="1"/>
</dbReference>
<dbReference type="STRING" id="702114.A1355_02565"/>
<accession>A0A177NW11</accession>
<dbReference type="PROSITE" id="PS51257">
    <property type="entry name" value="PROKAR_LIPOPROTEIN"/>
    <property type="match status" value="1"/>
</dbReference>
<dbReference type="RefSeq" id="WP_064026920.1">
    <property type="nucleotide sequence ID" value="NZ_LUUK01000100.1"/>
</dbReference>
<dbReference type="Gene3D" id="2.40.50.100">
    <property type="match status" value="1"/>
</dbReference>
<keyword evidence="7" id="KW-1185">Reference proteome</keyword>
<dbReference type="InterPro" id="IPR058792">
    <property type="entry name" value="Beta-barrel_RND_2"/>
</dbReference>
<evidence type="ECO:0000256" key="1">
    <source>
        <dbReference type="ARBA" id="ARBA00009477"/>
    </source>
</evidence>
<organism evidence="6 7">
    <name type="scientific">Methylomonas koyamae</name>
    <dbReference type="NCBI Taxonomy" id="702114"/>
    <lineage>
        <taxon>Bacteria</taxon>
        <taxon>Pseudomonadati</taxon>
        <taxon>Pseudomonadota</taxon>
        <taxon>Gammaproteobacteria</taxon>
        <taxon>Methylococcales</taxon>
        <taxon>Methylococcaceae</taxon>
        <taxon>Methylomonas</taxon>
    </lineage>
</organism>
<dbReference type="PANTHER" id="PTHR30469">
    <property type="entry name" value="MULTIDRUG RESISTANCE PROTEIN MDTA"/>
    <property type="match status" value="1"/>
</dbReference>
<feature type="domain" description="Multidrug resistance protein MdtA-like C-terminal permuted SH3" evidence="5">
    <location>
        <begin position="290"/>
        <end position="352"/>
    </location>
</feature>
<dbReference type="InterPro" id="IPR058627">
    <property type="entry name" value="MdtA-like_C"/>
</dbReference>
<dbReference type="Gene3D" id="2.40.420.20">
    <property type="match status" value="1"/>
</dbReference>
<reference evidence="7" key="1">
    <citation type="submission" date="2016-03" db="EMBL/GenBank/DDBJ databases">
        <authorList>
            <person name="Heylen K."/>
            <person name="De Vos P."/>
            <person name="Vekeman B."/>
        </authorList>
    </citation>
    <scope>NUCLEOTIDE SEQUENCE [LARGE SCALE GENOMIC DNA]</scope>
    <source>
        <strain evidence="7">R-45383</strain>
    </source>
</reference>
<proteinExistence type="inferred from homology"/>
<dbReference type="Pfam" id="PF25967">
    <property type="entry name" value="RND-MFP_C"/>
    <property type="match status" value="1"/>
</dbReference>
<dbReference type="AlphaFoldDB" id="A0A177NW11"/>
<sequence>MTTFCFRGTVFLAAWMFFAGCGSDVPATESTPATNPALSVTTIQPAGRDIPLMLAANGSIAAWQEAIIGAEVGDLRLAEVRAQVGDAVRKGQVLALLDAETVQADLAQAKAILAETKASLEEAKLNADRTRHSTSSLALSAQQVAQYLTGEKTAQAKVESAQAQVDAQLLRLKHTQVVASDDGVISARNATLGAVASAGQELFRLIRQSRLEWRAEVTAAEIAKLRPGLEVTVEVPNVGRTPGKVRQLAPTLDPQSRNGLVYVDLPDAVRQGLRAGMFARGEFALGASPALIVPQTAVSLREGFSYVFKLGERQGDLAKVALVKVQLGRRSGDDLEVLAGISAGDQLVAGGVSFLADGDLVRVVPK</sequence>
<dbReference type="GO" id="GO:1990281">
    <property type="term" value="C:efflux pump complex"/>
    <property type="evidence" value="ECO:0007669"/>
    <property type="project" value="TreeGrafter"/>
</dbReference>
<keyword evidence="2" id="KW-0175">Coiled coil</keyword>
<dbReference type="OrthoDB" id="7265739at2"/>
<comment type="similarity">
    <text evidence="1">Belongs to the membrane fusion protein (MFP) (TC 8.A.1) family.</text>
</comment>
<gene>
    <name evidence="6" type="ORF">A1355_02565</name>
</gene>
<protein>
    <submittedName>
        <fullName evidence="6">Efflux transporter periplasmic adaptor subunit</fullName>
    </submittedName>
</protein>
<keyword evidence="3" id="KW-0732">Signal</keyword>
<evidence type="ECO:0000256" key="2">
    <source>
        <dbReference type="SAM" id="Coils"/>
    </source>
</evidence>
<evidence type="ECO:0000313" key="6">
    <source>
        <dbReference type="EMBL" id="OAI21379.1"/>
    </source>
</evidence>
<dbReference type="SUPFAM" id="SSF111369">
    <property type="entry name" value="HlyD-like secretion proteins"/>
    <property type="match status" value="1"/>
</dbReference>
<dbReference type="Pfam" id="PF25954">
    <property type="entry name" value="Beta-barrel_RND_2"/>
    <property type="match status" value="1"/>
</dbReference>
<evidence type="ECO:0000313" key="7">
    <source>
        <dbReference type="Proteomes" id="UP000077628"/>
    </source>
</evidence>
<dbReference type="Proteomes" id="UP000077628">
    <property type="component" value="Unassembled WGS sequence"/>
</dbReference>
<evidence type="ECO:0000259" key="5">
    <source>
        <dbReference type="Pfam" id="PF25967"/>
    </source>
</evidence>
<feature type="domain" description="CusB-like beta-barrel" evidence="4">
    <location>
        <begin position="215"/>
        <end position="283"/>
    </location>
</feature>
<feature type="signal peptide" evidence="3">
    <location>
        <begin position="1"/>
        <end position="27"/>
    </location>
</feature>
<evidence type="ECO:0000256" key="3">
    <source>
        <dbReference type="SAM" id="SignalP"/>
    </source>
</evidence>
<name>A0A177NW11_9GAMM</name>
<dbReference type="InterPro" id="IPR006143">
    <property type="entry name" value="RND_pump_MFP"/>
</dbReference>
<feature type="coiled-coil region" evidence="2">
    <location>
        <begin position="106"/>
        <end position="133"/>
    </location>
</feature>
<dbReference type="GO" id="GO:0015562">
    <property type="term" value="F:efflux transmembrane transporter activity"/>
    <property type="evidence" value="ECO:0007669"/>
    <property type="project" value="TreeGrafter"/>
</dbReference>
<dbReference type="EMBL" id="LUUK01000100">
    <property type="protein sequence ID" value="OAI21379.1"/>
    <property type="molecule type" value="Genomic_DNA"/>
</dbReference>
<dbReference type="Gene3D" id="1.10.287.470">
    <property type="entry name" value="Helix hairpin bin"/>
    <property type="match status" value="1"/>
</dbReference>
<dbReference type="PANTHER" id="PTHR30469:SF15">
    <property type="entry name" value="HLYD FAMILY OF SECRETION PROTEINS"/>
    <property type="match status" value="1"/>
</dbReference>
<feature type="chain" id="PRO_5008069638" evidence="3">
    <location>
        <begin position="28"/>
        <end position="366"/>
    </location>
</feature>
<comment type="caution">
    <text evidence="6">The sequence shown here is derived from an EMBL/GenBank/DDBJ whole genome shotgun (WGS) entry which is preliminary data.</text>
</comment>